<dbReference type="InterPro" id="IPR050832">
    <property type="entry name" value="Bact_Acetyltransf"/>
</dbReference>
<dbReference type="Proteomes" id="UP000627369">
    <property type="component" value="Unassembled WGS sequence"/>
</dbReference>
<gene>
    <name evidence="4" type="ORF">GCM10017772_48600</name>
</gene>
<evidence type="ECO:0000313" key="4">
    <source>
        <dbReference type="EMBL" id="GHH80457.1"/>
    </source>
</evidence>
<dbReference type="PANTHER" id="PTHR43877:SF2">
    <property type="entry name" value="AMINOALKYLPHOSPHONATE N-ACETYLTRANSFERASE-RELATED"/>
    <property type="match status" value="1"/>
</dbReference>
<evidence type="ECO:0000313" key="5">
    <source>
        <dbReference type="Proteomes" id="UP000627369"/>
    </source>
</evidence>
<dbReference type="InterPro" id="IPR000182">
    <property type="entry name" value="GNAT_dom"/>
</dbReference>
<keyword evidence="5" id="KW-1185">Reference proteome</keyword>
<sequence>MALSIRTRSEDDLPALAATLVRVHELDGYPVEGVADPEGWLRHPNELRSWTATEDGKPIGQITLTMATSDDDAARAWRDQTGGDTAHLAIPVRLFVDPDHRGSGAGRLLMETAVDFARAHGLAIAFDVMLKDRAAIRLYERLGAHRVAALTHQYGDNRTEPAAVYVLPHAP</sequence>
<keyword evidence="2" id="KW-0012">Acyltransferase</keyword>
<evidence type="ECO:0000256" key="1">
    <source>
        <dbReference type="ARBA" id="ARBA00022679"/>
    </source>
</evidence>
<dbReference type="AlphaFoldDB" id="A0A919L1G5"/>
<evidence type="ECO:0000259" key="3">
    <source>
        <dbReference type="PROSITE" id="PS51186"/>
    </source>
</evidence>
<dbReference type="Gene3D" id="3.40.630.30">
    <property type="match status" value="1"/>
</dbReference>
<proteinExistence type="predicted"/>
<dbReference type="PROSITE" id="PS51186">
    <property type="entry name" value="GNAT"/>
    <property type="match status" value="1"/>
</dbReference>
<dbReference type="EMBL" id="BNAS01000016">
    <property type="protein sequence ID" value="GHH80457.1"/>
    <property type="molecule type" value="Genomic_DNA"/>
</dbReference>
<reference evidence="4" key="1">
    <citation type="journal article" date="2014" name="Int. J. Syst. Evol. Microbiol.">
        <title>Complete genome sequence of Corynebacterium casei LMG S-19264T (=DSM 44701T), isolated from a smear-ripened cheese.</title>
        <authorList>
            <consortium name="US DOE Joint Genome Institute (JGI-PGF)"/>
            <person name="Walter F."/>
            <person name="Albersmeier A."/>
            <person name="Kalinowski J."/>
            <person name="Ruckert C."/>
        </authorList>
    </citation>
    <scope>NUCLEOTIDE SEQUENCE</scope>
    <source>
        <strain evidence="4">CGMCC 4.7398</strain>
    </source>
</reference>
<accession>A0A919L1G5</accession>
<name>A0A919L1G5_9MICO</name>
<feature type="domain" description="N-acetyltransferase" evidence="3">
    <location>
        <begin position="3"/>
        <end position="171"/>
    </location>
</feature>
<dbReference type="CDD" id="cd04301">
    <property type="entry name" value="NAT_SF"/>
    <property type="match status" value="1"/>
</dbReference>
<organism evidence="4 5">
    <name type="scientific">Promicromonospora soli</name>
    <dbReference type="NCBI Taxonomy" id="2035533"/>
    <lineage>
        <taxon>Bacteria</taxon>
        <taxon>Bacillati</taxon>
        <taxon>Actinomycetota</taxon>
        <taxon>Actinomycetes</taxon>
        <taxon>Micrococcales</taxon>
        <taxon>Promicromonosporaceae</taxon>
        <taxon>Promicromonospora</taxon>
    </lineage>
</organism>
<dbReference type="RefSeq" id="WP_189671898.1">
    <property type="nucleotide sequence ID" value="NZ_BNAS01000016.1"/>
</dbReference>
<protein>
    <submittedName>
        <fullName evidence="4">GNAT family N-acetyltransferase</fullName>
    </submittedName>
</protein>
<reference evidence="4" key="2">
    <citation type="submission" date="2020-09" db="EMBL/GenBank/DDBJ databases">
        <authorList>
            <person name="Sun Q."/>
            <person name="Zhou Y."/>
        </authorList>
    </citation>
    <scope>NUCLEOTIDE SEQUENCE</scope>
    <source>
        <strain evidence="4">CGMCC 4.7398</strain>
    </source>
</reference>
<keyword evidence="1" id="KW-0808">Transferase</keyword>
<dbReference type="InterPro" id="IPR016181">
    <property type="entry name" value="Acyl_CoA_acyltransferase"/>
</dbReference>
<comment type="caution">
    <text evidence="4">The sequence shown here is derived from an EMBL/GenBank/DDBJ whole genome shotgun (WGS) entry which is preliminary data.</text>
</comment>
<evidence type="ECO:0000256" key="2">
    <source>
        <dbReference type="ARBA" id="ARBA00023315"/>
    </source>
</evidence>
<dbReference type="GO" id="GO:0016747">
    <property type="term" value="F:acyltransferase activity, transferring groups other than amino-acyl groups"/>
    <property type="evidence" value="ECO:0007669"/>
    <property type="project" value="InterPro"/>
</dbReference>
<dbReference type="Pfam" id="PF00583">
    <property type="entry name" value="Acetyltransf_1"/>
    <property type="match status" value="1"/>
</dbReference>
<dbReference type="SUPFAM" id="SSF55729">
    <property type="entry name" value="Acyl-CoA N-acyltransferases (Nat)"/>
    <property type="match status" value="1"/>
</dbReference>
<dbReference type="PANTHER" id="PTHR43877">
    <property type="entry name" value="AMINOALKYLPHOSPHONATE N-ACETYLTRANSFERASE-RELATED-RELATED"/>
    <property type="match status" value="1"/>
</dbReference>